<dbReference type="EMBL" id="BN001308">
    <property type="protein sequence ID" value="CBF88739.1"/>
    <property type="molecule type" value="Genomic_DNA"/>
</dbReference>
<keyword evidence="5" id="KW-0436">Ligase</keyword>
<evidence type="ECO:0000256" key="2">
    <source>
        <dbReference type="SAM" id="Coils"/>
    </source>
</evidence>
<feature type="region of interest" description="Disordered" evidence="3">
    <location>
        <begin position="858"/>
        <end position="958"/>
    </location>
</feature>
<dbReference type="SMART" id="SM00671">
    <property type="entry name" value="SEL1"/>
    <property type="match status" value="10"/>
</dbReference>
<dbReference type="FunCoup" id="Q5BF70">
    <property type="interactions" value="322"/>
</dbReference>
<dbReference type="RefSeq" id="XP_658414.1">
    <property type="nucleotide sequence ID" value="XM_653322.1"/>
</dbReference>
<dbReference type="PANTHER" id="PTHR11102">
    <property type="entry name" value="SEL-1-LIKE PROTEIN"/>
    <property type="match status" value="1"/>
</dbReference>
<gene>
    <name evidence="5" type="ORF">ANIA_00810</name>
</gene>
<reference evidence="6" key="2">
    <citation type="journal article" date="2009" name="Fungal Genet. Biol.">
        <title>The 2008 update of the Aspergillus nidulans genome annotation: a community effort.</title>
        <authorList>
            <person name="Wortman J.R."/>
            <person name="Gilsenan J.M."/>
            <person name="Joardar V."/>
            <person name="Deegan J."/>
            <person name="Clutterbuck J."/>
            <person name="Andersen M.R."/>
            <person name="Archer D."/>
            <person name="Bencina M."/>
            <person name="Braus G."/>
            <person name="Coutinho P."/>
            <person name="von Dohren H."/>
            <person name="Doonan J."/>
            <person name="Driessen A.J."/>
            <person name="Durek P."/>
            <person name="Espeso E."/>
            <person name="Fekete E."/>
            <person name="Flipphi M."/>
            <person name="Estrada C.G."/>
            <person name="Geysens S."/>
            <person name="Goldman G."/>
            <person name="de Groot P.W."/>
            <person name="Hansen K."/>
            <person name="Harris S.D."/>
            <person name="Heinekamp T."/>
            <person name="Helmstaedt K."/>
            <person name="Henrissat B."/>
            <person name="Hofmann G."/>
            <person name="Homan T."/>
            <person name="Horio T."/>
            <person name="Horiuchi H."/>
            <person name="James S."/>
            <person name="Jones M."/>
            <person name="Karaffa L."/>
            <person name="Karanyi Z."/>
            <person name="Kato M."/>
            <person name="Keller N."/>
            <person name="Kelly D.E."/>
            <person name="Kiel J.A."/>
            <person name="Kim J.M."/>
            <person name="van der Klei I.J."/>
            <person name="Klis F.M."/>
            <person name="Kovalchuk A."/>
            <person name="Krasevec N."/>
            <person name="Kubicek C.P."/>
            <person name="Liu B."/>
            <person name="Maccabe A."/>
            <person name="Meyer V."/>
            <person name="Mirabito P."/>
            <person name="Miskei M."/>
            <person name="Mos M."/>
            <person name="Mullins J."/>
            <person name="Nelson D.R."/>
            <person name="Nielsen J."/>
            <person name="Oakley B.R."/>
            <person name="Osmani S.A."/>
            <person name="Pakula T."/>
            <person name="Paszewski A."/>
            <person name="Paulsen I."/>
            <person name="Pilsyk S."/>
            <person name="Pocsi I."/>
            <person name="Punt P.J."/>
            <person name="Ram A.F."/>
            <person name="Ren Q."/>
            <person name="Robellet X."/>
            <person name="Robson G."/>
            <person name="Seiboth B."/>
            <person name="van Solingen P."/>
            <person name="Specht T."/>
            <person name="Sun J."/>
            <person name="Taheri-Talesh N."/>
            <person name="Takeshita N."/>
            <person name="Ussery D."/>
            <person name="vanKuyk P.A."/>
            <person name="Visser H."/>
            <person name="van de Vondervoort P.J."/>
            <person name="de Vries R.P."/>
            <person name="Walton J."/>
            <person name="Xiang X."/>
            <person name="Xiong Y."/>
            <person name="Zeng A.P."/>
            <person name="Brandt B.W."/>
            <person name="Cornell M.J."/>
            <person name="van den Hondel C.A."/>
            <person name="Visser J."/>
            <person name="Oliver S.G."/>
            <person name="Turner G."/>
        </authorList>
    </citation>
    <scope>GENOME REANNOTATION</scope>
    <source>
        <strain evidence="6">FGSC A4 / ATCC 38163 / CBS 112.46 / NRRL 194 / M139</strain>
    </source>
</reference>
<feature type="signal peptide" evidence="4">
    <location>
        <begin position="1"/>
        <end position="21"/>
    </location>
</feature>
<feature type="compositionally biased region" description="Polar residues" evidence="3">
    <location>
        <begin position="901"/>
        <end position="915"/>
    </location>
</feature>
<organism evidence="5 6">
    <name type="scientific">Emericella nidulans (strain FGSC A4 / ATCC 38163 / CBS 112.46 / NRRL 194 / M139)</name>
    <name type="common">Aspergillus nidulans</name>
    <dbReference type="NCBI Taxonomy" id="227321"/>
    <lineage>
        <taxon>Eukaryota</taxon>
        <taxon>Fungi</taxon>
        <taxon>Dikarya</taxon>
        <taxon>Ascomycota</taxon>
        <taxon>Pezizomycotina</taxon>
        <taxon>Eurotiomycetes</taxon>
        <taxon>Eurotiomycetidae</taxon>
        <taxon>Eurotiales</taxon>
        <taxon>Aspergillaceae</taxon>
        <taxon>Aspergillus</taxon>
        <taxon>Aspergillus subgen. Nidulantes</taxon>
    </lineage>
</organism>
<dbReference type="KEGG" id="ani:ANIA_00810"/>
<accession>C8VQG6</accession>
<feature type="compositionally biased region" description="Low complexity" evidence="3">
    <location>
        <begin position="916"/>
        <end position="928"/>
    </location>
</feature>
<dbReference type="OrthoDB" id="27934at2759"/>
<evidence type="ECO:0000256" key="1">
    <source>
        <dbReference type="ARBA" id="ARBA00038101"/>
    </source>
</evidence>
<dbReference type="HOGENOM" id="CLU_007931_0_0_1"/>
<dbReference type="GO" id="GO:0005789">
    <property type="term" value="C:endoplasmic reticulum membrane"/>
    <property type="evidence" value="ECO:0000318"/>
    <property type="project" value="GO_Central"/>
</dbReference>
<dbReference type="OMA" id="MDLQARK"/>
<feature type="region of interest" description="Disordered" evidence="3">
    <location>
        <begin position="792"/>
        <end position="813"/>
    </location>
</feature>
<dbReference type="Gene3D" id="6.10.140.1020">
    <property type="match status" value="1"/>
</dbReference>
<sequence length="1121" mass="125918">MKNLWLWHFLPLVLLFLCTFALDTHNEYTLSDVTRGSPHPSGDTSNPDTPPNERVQYALRILREAKIPVIPSAGKPSGFIGYTWYYAQEAFRILFMNGPPSSSGAQRKIHPSIARAVDALKIAAVEDHDPDAMFLLAEMNFYGNFSHPQDFKQAFHWYKSLASWDGNSTAQYMLGFMYATGIGGGVERDQAKALLYHTFAAEAGNTRSEMTLAYRHHAGIGTPRNCDEATYYYKQVADKAIDYYRSGPPGGHSMVRESYRWADEEGGVYGEGASASSSGPSALRDGSSSTEASLEDVLEYLDLMSRKGEVKATFSLGKMHYEGTKGLPKNYKKALKYFKQVTKRYWNKDNSLNPNHPAGIEKLASKAAGHVGLMYLRGEGVEQNFETAYTWFKLGLANGDALCQHQIGLMYLHGYGVQQDAFKASSYFKAAADQDYPAAETRLGALFLDQGDVTTATKYFELAARWGWMEAFYYLAELANNGVGRQRHCGLAASYYKMVAEKAEVIHSSFTEANAAYESGDKERAFIPMLMAAEQGYEHAQANVAFILDEQRSLLPLERFLPGLRKSQPPLLKNAALALIQWTRSAKQANVDSLLKMGDYYLSGNGVDIDTEKASTCYHTAAEAHFSAQAYWNLGWMHENGIAVEQDFHMAKRYYDLALETSSEAYLPVKLSLLKLRARSAWNRLTNGKVNSIREDDEPKPRRTFSEWIAAFIENDEEEEANYRAQLYKHGEEDDDDILSGSEHHRLDDHEDGYYDDLELDIDESILEGLIILSLAATLMVLVYLRQQRNNRERPNDDQAANAAGQANANNRGFFPRPGDPEFAQWVAGGLRFRHPPSTDCVPPFHLLITAEMTSSIPNGKRRRLDQATTTLSRPFKSPLRRPTPAVKDEAASSKIEGMAASSSFIKTITPDGQDNSTALSTSSTTNAPPTPPPTRKRTFPGQRLTPARKPVPSDPEIMDLQKRQRELQSRLSSLRSDLDTVQQALRIESSSNDEELEVLIMKWKKVSQDAAEEVFSGAQERISRMGGVKAWRERTNNNDARWEQEEMETWFGNVDADALDMDEDELQARKAELREEMERKNVKGSSDDSEEFTMDMMLKMLNIELTTIGYDKANQRWITG</sequence>
<dbReference type="AlphaFoldDB" id="Q5BF70"/>
<keyword evidence="6" id="KW-1185">Reference proteome</keyword>
<dbReference type="STRING" id="227321.Q5BF70"/>
<dbReference type="Pfam" id="PF08238">
    <property type="entry name" value="Sel1"/>
    <property type="match status" value="8"/>
</dbReference>
<dbReference type="InterPro" id="IPR006597">
    <property type="entry name" value="Sel1-like"/>
</dbReference>
<keyword evidence="2" id="KW-0175">Coiled coil</keyword>
<dbReference type="eggNOG" id="KOG1550">
    <property type="taxonomic scope" value="Eukaryota"/>
</dbReference>
<dbReference type="SUPFAM" id="SSF81901">
    <property type="entry name" value="HCP-like"/>
    <property type="match status" value="4"/>
</dbReference>
<dbReference type="InterPro" id="IPR050767">
    <property type="entry name" value="Sel1_AlgK"/>
</dbReference>
<reference evidence="6" key="1">
    <citation type="journal article" date="2005" name="Nature">
        <title>Sequencing of Aspergillus nidulans and comparative analysis with A. fumigatus and A. oryzae.</title>
        <authorList>
            <person name="Galagan J.E."/>
            <person name="Calvo S.E."/>
            <person name="Cuomo C."/>
            <person name="Ma L.J."/>
            <person name="Wortman J.R."/>
            <person name="Batzoglou S."/>
            <person name="Lee S.I."/>
            <person name="Basturkmen M."/>
            <person name="Spevak C.C."/>
            <person name="Clutterbuck J."/>
            <person name="Kapitonov V."/>
            <person name="Jurka J."/>
            <person name="Scazzocchio C."/>
            <person name="Farman M."/>
            <person name="Butler J."/>
            <person name="Purcell S."/>
            <person name="Harris S."/>
            <person name="Braus G.H."/>
            <person name="Draht O."/>
            <person name="Busch S."/>
            <person name="D'Enfert C."/>
            <person name="Bouchier C."/>
            <person name="Goldman G.H."/>
            <person name="Bell-Pedersen D."/>
            <person name="Griffiths-Jones S."/>
            <person name="Doonan J.H."/>
            <person name="Yu J."/>
            <person name="Vienken K."/>
            <person name="Pain A."/>
            <person name="Freitag M."/>
            <person name="Selker E.U."/>
            <person name="Archer D.B."/>
            <person name="Penalva M.A."/>
            <person name="Oakley B.R."/>
            <person name="Momany M."/>
            <person name="Tanaka T."/>
            <person name="Kumagai T."/>
            <person name="Asai K."/>
            <person name="Machida M."/>
            <person name="Nierman W.C."/>
            <person name="Denning D.W."/>
            <person name="Caddick M."/>
            <person name="Hynes M."/>
            <person name="Paoletti M."/>
            <person name="Fischer R."/>
            <person name="Miller B."/>
            <person name="Dyer P."/>
            <person name="Sachs M.S."/>
            <person name="Osmani S.A."/>
            <person name="Birren B.W."/>
        </authorList>
    </citation>
    <scope>NUCLEOTIDE SEQUENCE [LARGE SCALE GENOMIC DNA]</scope>
    <source>
        <strain evidence="6">FGSC A4 / ATCC 38163 / CBS 112.46 / NRRL 194 / M139</strain>
    </source>
</reference>
<feature type="region of interest" description="Disordered" evidence="3">
    <location>
        <begin position="31"/>
        <end position="52"/>
    </location>
</feature>
<keyword evidence="4" id="KW-0732">Signal</keyword>
<dbReference type="Proteomes" id="UP000000560">
    <property type="component" value="Chromosome VIII"/>
</dbReference>
<dbReference type="GO" id="GO:0036503">
    <property type="term" value="P:ERAD pathway"/>
    <property type="evidence" value="ECO:0000318"/>
    <property type="project" value="GO_Central"/>
</dbReference>
<evidence type="ECO:0000256" key="3">
    <source>
        <dbReference type="SAM" id="MobiDB-lite"/>
    </source>
</evidence>
<proteinExistence type="inferred from homology"/>
<dbReference type="InParanoid" id="Q5BF70"/>
<name>Q5BF70_EMENI</name>
<dbReference type="VEuPathDB" id="FungiDB:AN0810"/>
<feature type="compositionally biased region" description="Low complexity" evidence="3">
    <location>
        <begin position="798"/>
        <end position="811"/>
    </location>
</feature>
<dbReference type="GeneID" id="2876586"/>
<dbReference type="GO" id="GO:0016874">
    <property type="term" value="F:ligase activity"/>
    <property type="evidence" value="ECO:0007669"/>
    <property type="project" value="UniProtKB-KW"/>
</dbReference>
<evidence type="ECO:0000256" key="4">
    <source>
        <dbReference type="SAM" id="SignalP"/>
    </source>
</evidence>
<comment type="similarity">
    <text evidence="1">Belongs to the sel-1 family.</text>
</comment>
<dbReference type="InterPro" id="IPR011990">
    <property type="entry name" value="TPR-like_helical_dom_sf"/>
</dbReference>
<feature type="coiled-coil region" evidence="2">
    <location>
        <begin position="1057"/>
        <end position="1084"/>
    </location>
</feature>
<dbReference type="PANTHER" id="PTHR11102:SF147">
    <property type="entry name" value="SEL1L ADAPTOR SUBUNIT OF ERAD E3 UBIQUITIN LIGASE"/>
    <property type="match status" value="1"/>
</dbReference>
<accession>Q5BF70</accession>
<evidence type="ECO:0000313" key="6">
    <source>
        <dbReference type="Proteomes" id="UP000000560"/>
    </source>
</evidence>
<feature type="coiled-coil region" evidence="2">
    <location>
        <begin position="958"/>
        <end position="985"/>
    </location>
</feature>
<evidence type="ECO:0000313" key="5">
    <source>
        <dbReference type="EMBL" id="CBF88739.1"/>
    </source>
</evidence>
<feature type="chain" id="PRO_5010314148" evidence="4">
    <location>
        <begin position="22"/>
        <end position="1121"/>
    </location>
</feature>
<dbReference type="Gene3D" id="1.25.40.10">
    <property type="entry name" value="Tetratricopeptide repeat domain"/>
    <property type="match status" value="4"/>
</dbReference>
<protein>
    <submittedName>
        <fullName evidence="5">Ubiquitin-protein ligase Sel1/Ubx2, putative (AFU_orthologue AFUA_1G14690)</fullName>
    </submittedName>
</protein>